<evidence type="ECO:0000313" key="3">
    <source>
        <dbReference type="Proteomes" id="UP000296469"/>
    </source>
</evidence>
<dbReference type="Proteomes" id="UP000296469">
    <property type="component" value="Chromosome"/>
</dbReference>
<feature type="region of interest" description="Disordered" evidence="1">
    <location>
        <begin position="1"/>
        <end position="26"/>
    </location>
</feature>
<feature type="region of interest" description="Disordered" evidence="1">
    <location>
        <begin position="99"/>
        <end position="124"/>
    </location>
</feature>
<organism evidence="2 3">
    <name type="scientific">Cellulomonas shaoxiangyii</name>
    <dbReference type="NCBI Taxonomy" id="2566013"/>
    <lineage>
        <taxon>Bacteria</taxon>
        <taxon>Bacillati</taxon>
        <taxon>Actinomycetota</taxon>
        <taxon>Actinomycetes</taxon>
        <taxon>Micrococcales</taxon>
        <taxon>Cellulomonadaceae</taxon>
        <taxon>Cellulomonas</taxon>
    </lineage>
</organism>
<gene>
    <name evidence="2" type="ORF">E5225_15300</name>
</gene>
<feature type="compositionally biased region" description="Pro residues" evidence="1">
    <location>
        <begin position="17"/>
        <end position="26"/>
    </location>
</feature>
<reference evidence="2 3" key="1">
    <citation type="submission" date="2019-04" db="EMBL/GenBank/DDBJ databases">
        <title>Isolation and identification of Cellulomonas shaoxiangyii sp. Nov. isolated from feces of the Tibetan antelopes (Pantholops hodgsonii) in the Qinghai-Tibet plateau of China.</title>
        <authorList>
            <person name="Tian Z."/>
        </authorList>
    </citation>
    <scope>NUCLEOTIDE SEQUENCE [LARGE SCALE GENOMIC DNA]</scope>
    <source>
        <strain evidence="2 3">Z28</strain>
    </source>
</reference>
<sequence length="124" mass="12487">MTAPATARVRRPSAVAPTPPPVPADPPRAALVLYVSLPAGADEPAPSAAELAEAAEMLRELAQDLLPTAQTATALSLVPGTSGDVRRIGDRISHLRLLPPEADEPGAPAPLPLPDVLAGSGDAG</sequence>
<accession>A0A4P7SMC5</accession>
<dbReference type="KEGG" id="celz:E5225_15300"/>
<dbReference type="RefSeq" id="WP_135973303.1">
    <property type="nucleotide sequence ID" value="NZ_CP039291.1"/>
</dbReference>
<feature type="compositionally biased region" description="Low complexity" evidence="1">
    <location>
        <begin position="1"/>
        <end position="16"/>
    </location>
</feature>
<keyword evidence="3" id="KW-1185">Reference proteome</keyword>
<dbReference type="EMBL" id="CP039291">
    <property type="protein sequence ID" value="QCB94717.1"/>
    <property type="molecule type" value="Genomic_DNA"/>
</dbReference>
<dbReference type="AlphaFoldDB" id="A0A4P7SMC5"/>
<proteinExistence type="predicted"/>
<name>A0A4P7SMC5_9CELL</name>
<evidence type="ECO:0000256" key="1">
    <source>
        <dbReference type="SAM" id="MobiDB-lite"/>
    </source>
</evidence>
<evidence type="ECO:0000313" key="2">
    <source>
        <dbReference type="EMBL" id="QCB94717.1"/>
    </source>
</evidence>
<protein>
    <submittedName>
        <fullName evidence="2">Uncharacterized protein</fullName>
    </submittedName>
</protein>
<dbReference type="OrthoDB" id="4829093at2"/>
<feature type="compositionally biased region" description="Low complexity" evidence="1">
    <location>
        <begin position="114"/>
        <end position="124"/>
    </location>
</feature>